<reference evidence="2" key="1">
    <citation type="submission" date="2016-11" db="UniProtKB">
        <authorList>
            <consortium name="WormBaseParasite"/>
        </authorList>
    </citation>
    <scope>IDENTIFICATION</scope>
</reference>
<dbReference type="PANTHER" id="PTHR23329:SF1">
    <property type="entry name" value="TUFTELIN-INTERACTING PROTEIN 11"/>
    <property type="match status" value="1"/>
</dbReference>
<proteinExistence type="predicted"/>
<organism evidence="1 2">
    <name type="scientific">Steinernema glaseri</name>
    <dbReference type="NCBI Taxonomy" id="37863"/>
    <lineage>
        <taxon>Eukaryota</taxon>
        <taxon>Metazoa</taxon>
        <taxon>Ecdysozoa</taxon>
        <taxon>Nematoda</taxon>
        <taxon>Chromadorea</taxon>
        <taxon>Rhabditida</taxon>
        <taxon>Tylenchina</taxon>
        <taxon>Panagrolaimomorpha</taxon>
        <taxon>Strongyloidoidea</taxon>
        <taxon>Steinernematidae</taxon>
        <taxon>Steinernema</taxon>
    </lineage>
</organism>
<dbReference type="GO" id="GO:0000390">
    <property type="term" value="P:spliceosomal complex disassembly"/>
    <property type="evidence" value="ECO:0007669"/>
    <property type="project" value="InterPro"/>
</dbReference>
<dbReference type="WBParaSite" id="L893_g22549.t1">
    <property type="protein sequence ID" value="L893_g22549.t1"/>
    <property type="gene ID" value="L893_g22549"/>
</dbReference>
<protein>
    <submittedName>
        <fullName evidence="2">RGS domain-containing protein</fullName>
    </submittedName>
</protein>
<dbReference type="InterPro" id="IPR045211">
    <property type="entry name" value="TFP11/STIP/Ntr1"/>
</dbReference>
<dbReference type="PANTHER" id="PTHR23329">
    <property type="entry name" value="TUFTELIN-INTERACTING PROTEIN 11-RELATED"/>
    <property type="match status" value="1"/>
</dbReference>
<dbReference type="Proteomes" id="UP000095287">
    <property type="component" value="Unplaced"/>
</dbReference>
<evidence type="ECO:0000313" key="2">
    <source>
        <dbReference type="WBParaSite" id="L893_g22549.t1"/>
    </source>
</evidence>
<dbReference type="GO" id="GO:0071008">
    <property type="term" value="C:U2-type post-mRNA release spliceosomal complex"/>
    <property type="evidence" value="ECO:0007669"/>
    <property type="project" value="TreeGrafter"/>
</dbReference>
<accession>A0A1I7Z414</accession>
<keyword evidence="1" id="KW-1185">Reference proteome</keyword>
<sequence>MYCDEDIEFDEALEPRDPKEFVIADLTTSLKTISFDIWRDYDKDELRTMKSLMEEGKLQEDHAAQLLFMYFFPKFHRMLAHLLSAKHHKKADIAEWYIYWKSRIPEVLLTRIDVKDQLLTALRSMHTFLLNSKKKPAPRPIPSKREVPVPTPDLRRMSIAKWIEILAAQHDIAFAPIAGKRFESHQLYRIGDEKVYFLDKVVYMYDGSAKKYSPTSPSTLINRCL</sequence>
<name>A0A1I7Z414_9BILA</name>
<evidence type="ECO:0000313" key="1">
    <source>
        <dbReference type="Proteomes" id="UP000095287"/>
    </source>
</evidence>
<dbReference type="AlphaFoldDB" id="A0A1I7Z414"/>